<keyword evidence="1" id="KW-0479">Metal-binding</keyword>
<reference evidence="6" key="1">
    <citation type="submission" date="2022-09" db="EMBL/GenBank/DDBJ databases">
        <authorList>
            <person name="Li D."/>
            <person name="Cheng J."/>
            <person name="Li Y."/>
        </authorList>
    </citation>
    <scope>NUCLEOTIDE SEQUENCE</scope>
    <source>
        <strain evidence="6">DL</strain>
    </source>
</reference>
<dbReference type="PANTHER" id="PTHR30204:SF0">
    <property type="entry name" value="REDOX-SENSITIVE TRANSCRIPTIONAL ACTIVATOR SOXR"/>
    <property type="match status" value="1"/>
</dbReference>
<dbReference type="PANTHER" id="PTHR30204">
    <property type="entry name" value="REDOX-CYCLING DRUG-SENSING TRANSCRIPTIONAL ACTIVATOR SOXR"/>
    <property type="match status" value="1"/>
</dbReference>
<feature type="domain" description="HTH merR-type" evidence="5">
    <location>
        <begin position="9"/>
        <end position="77"/>
    </location>
</feature>
<dbReference type="Pfam" id="PF13411">
    <property type="entry name" value="MerR_1"/>
    <property type="match status" value="1"/>
</dbReference>
<keyword evidence="3" id="KW-0411">Iron-sulfur</keyword>
<gene>
    <name evidence="6" type="primary">soxR</name>
    <name evidence="6" type="ORF">N9A08_15190</name>
</gene>
<evidence type="ECO:0000313" key="6">
    <source>
        <dbReference type="EMBL" id="UYB35937.1"/>
    </source>
</evidence>
<dbReference type="InterPro" id="IPR000551">
    <property type="entry name" value="MerR-type_HTH_dom"/>
</dbReference>
<dbReference type="RefSeq" id="WP_091601203.1">
    <property type="nucleotide sequence ID" value="NZ_BAAAKG010000001.1"/>
</dbReference>
<evidence type="ECO:0000256" key="2">
    <source>
        <dbReference type="ARBA" id="ARBA00023004"/>
    </source>
</evidence>
<keyword evidence="1" id="KW-0001">2Fe-2S</keyword>
<dbReference type="PRINTS" id="PR00040">
    <property type="entry name" value="HTHMERR"/>
</dbReference>
<keyword evidence="2" id="KW-0408">Iron</keyword>
<dbReference type="InterPro" id="IPR010211">
    <property type="entry name" value="Redox-sen_tscrpt-act_SoxR"/>
</dbReference>
<name>A0ABY6FRX6_9MICC</name>
<dbReference type="SMART" id="SM00422">
    <property type="entry name" value="HTH_MERR"/>
    <property type="match status" value="1"/>
</dbReference>
<dbReference type="EMBL" id="CP106856">
    <property type="protein sequence ID" value="UYB35937.1"/>
    <property type="molecule type" value="Genomic_DNA"/>
</dbReference>
<proteinExistence type="predicted"/>
<dbReference type="NCBIfam" id="TIGR01950">
    <property type="entry name" value="SoxR"/>
    <property type="match status" value="1"/>
</dbReference>
<organism evidence="6 7">
    <name type="scientific">Arthrobacter koreensis</name>
    <dbReference type="NCBI Taxonomy" id="199136"/>
    <lineage>
        <taxon>Bacteria</taxon>
        <taxon>Bacillati</taxon>
        <taxon>Actinomycetota</taxon>
        <taxon>Actinomycetes</taxon>
        <taxon>Micrococcales</taxon>
        <taxon>Micrococcaceae</taxon>
        <taxon>Arthrobacter</taxon>
    </lineage>
</organism>
<evidence type="ECO:0000256" key="4">
    <source>
        <dbReference type="ARBA" id="ARBA00023125"/>
    </source>
</evidence>
<keyword evidence="4" id="KW-0238">DNA-binding</keyword>
<evidence type="ECO:0000259" key="5">
    <source>
        <dbReference type="PROSITE" id="PS50937"/>
    </source>
</evidence>
<evidence type="ECO:0000313" key="7">
    <source>
        <dbReference type="Proteomes" id="UP001063368"/>
    </source>
</evidence>
<accession>A0ABY6FRX6</accession>
<evidence type="ECO:0000256" key="1">
    <source>
        <dbReference type="ARBA" id="ARBA00022714"/>
    </source>
</evidence>
<dbReference type="Proteomes" id="UP001063368">
    <property type="component" value="Chromosome"/>
</dbReference>
<dbReference type="PROSITE" id="PS50937">
    <property type="entry name" value="HTH_MERR_2"/>
    <property type="match status" value="1"/>
</dbReference>
<keyword evidence="7" id="KW-1185">Reference proteome</keyword>
<dbReference type="InterPro" id="IPR047057">
    <property type="entry name" value="MerR_fam"/>
</dbReference>
<dbReference type="SUPFAM" id="SSF46955">
    <property type="entry name" value="Putative DNA-binding domain"/>
    <property type="match status" value="1"/>
</dbReference>
<dbReference type="Gene3D" id="1.10.1660.10">
    <property type="match status" value="1"/>
</dbReference>
<dbReference type="GeneID" id="95606634"/>
<dbReference type="InterPro" id="IPR009061">
    <property type="entry name" value="DNA-bd_dom_put_sf"/>
</dbReference>
<evidence type="ECO:0000256" key="3">
    <source>
        <dbReference type="ARBA" id="ARBA00023014"/>
    </source>
</evidence>
<sequence>MTQPKPEALLPISVVSARSGLAVSAIRYYEERGLVNSPRRVAGRRVYHRTVLRRLAFIAAAQKIGLTIAEIQAAMAELPIDRAPSPKEWARLSQPWKERIDQRIAELEGLRMSLEDCIGCGCLSMTACGILNPQDQAAEEGSGARWSGRRKSPEA</sequence>
<protein>
    <submittedName>
        <fullName evidence="6">Redox-sensitive transcriptional activator SoxR</fullName>
    </submittedName>
</protein>
<dbReference type="PROSITE" id="PS00552">
    <property type="entry name" value="HTH_MERR_1"/>
    <property type="match status" value="1"/>
</dbReference>